<dbReference type="GeneID" id="134291481"/>
<feature type="region of interest" description="Disordered" evidence="1">
    <location>
        <begin position="804"/>
        <end position="825"/>
    </location>
</feature>
<proteinExistence type="predicted"/>
<dbReference type="CDD" id="cd00304">
    <property type="entry name" value="RT_like"/>
    <property type="match status" value="1"/>
</dbReference>
<dbReference type="PROSITE" id="PS50878">
    <property type="entry name" value="RT_POL"/>
    <property type="match status" value="1"/>
</dbReference>
<dbReference type="InterPro" id="IPR058912">
    <property type="entry name" value="HTH_animal"/>
</dbReference>
<feature type="compositionally biased region" description="Basic and acidic residues" evidence="1">
    <location>
        <begin position="815"/>
        <end position="825"/>
    </location>
</feature>
<dbReference type="InterPro" id="IPR035901">
    <property type="entry name" value="GIY-YIG_endonuc_sf"/>
</dbReference>
<organism evidence="4 5">
    <name type="scientific">Aedes albopictus</name>
    <name type="common">Asian tiger mosquito</name>
    <name type="synonym">Stegomyia albopicta</name>
    <dbReference type="NCBI Taxonomy" id="7160"/>
    <lineage>
        <taxon>Eukaryota</taxon>
        <taxon>Metazoa</taxon>
        <taxon>Ecdysozoa</taxon>
        <taxon>Arthropoda</taxon>
        <taxon>Hexapoda</taxon>
        <taxon>Insecta</taxon>
        <taxon>Pterygota</taxon>
        <taxon>Neoptera</taxon>
        <taxon>Endopterygota</taxon>
        <taxon>Diptera</taxon>
        <taxon>Nematocera</taxon>
        <taxon>Culicoidea</taxon>
        <taxon>Culicidae</taxon>
        <taxon>Culicinae</taxon>
        <taxon>Aedini</taxon>
        <taxon>Aedes</taxon>
        <taxon>Stegomyia</taxon>
    </lineage>
</organism>
<dbReference type="SUPFAM" id="SSF56672">
    <property type="entry name" value="DNA/RNA polymerases"/>
    <property type="match status" value="1"/>
</dbReference>
<dbReference type="Gene3D" id="3.40.1440.10">
    <property type="entry name" value="GIY-YIG endonuclease"/>
    <property type="match status" value="1"/>
</dbReference>
<keyword evidence="5" id="KW-1185">Reference proteome</keyword>
<accession>A0ABM1XWB9</accession>
<name>A0ABM1XWB9_AEDAL</name>
<dbReference type="Pfam" id="PF00078">
    <property type="entry name" value="RVT_1"/>
    <property type="match status" value="1"/>
</dbReference>
<evidence type="ECO:0000259" key="2">
    <source>
        <dbReference type="PROSITE" id="PS50164"/>
    </source>
</evidence>
<feature type="domain" description="GIY-YIG" evidence="2">
    <location>
        <begin position="688"/>
        <end position="780"/>
    </location>
</feature>
<dbReference type="Pfam" id="PF01541">
    <property type="entry name" value="GIY-YIG"/>
    <property type="match status" value="1"/>
</dbReference>
<dbReference type="CDD" id="cd10442">
    <property type="entry name" value="GIY-YIG_PLEs"/>
    <property type="match status" value="1"/>
</dbReference>
<evidence type="ECO:0008006" key="6">
    <source>
        <dbReference type="Google" id="ProtNLM"/>
    </source>
</evidence>
<dbReference type="Pfam" id="PF26215">
    <property type="entry name" value="HTH_animal"/>
    <property type="match status" value="1"/>
</dbReference>
<dbReference type="SMART" id="SM00465">
    <property type="entry name" value="GIYc"/>
    <property type="match status" value="1"/>
</dbReference>
<evidence type="ECO:0000313" key="4">
    <source>
        <dbReference type="EnsemblMetazoa" id="AALFPA23_003474.P3855"/>
    </source>
</evidence>
<reference evidence="5" key="1">
    <citation type="journal article" date="2015" name="Proc. Natl. Acad. Sci. U.S.A.">
        <title>Genome sequence of the Asian Tiger mosquito, Aedes albopictus, reveals insights into its biology, genetics, and evolution.</title>
        <authorList>
            <person name="Chen X.G."/>
            <person name="Jiang X."/>
            <person name="Gu J."/>
            <person name="Xu M."/>
            <person name="Wu Y."/>
            <person name="Deng Y."/>
            <person name="Zhang C."/>
            <person name="Bonizzoni M."/>
            <person name="Dermauw W."/>
            <person name="Vontas J."/>
            <person name="Armbruster P."/>
            <person name="Huang X."/>
            <person name="Yang Y."/>
            <person name="Zhang H."/>
            <person name="He W."/>
            <person name="Peng H."/>
            <person name="Liu Y."/>
            <person name="Wu K."/>
            <person name="Chen J."/>
            <person name="Lirakis M."/>
            <person name="Topalis P."/>
            <person name="Van Leeuwen T."/>
            <person name="Hall A.B."/>
            <person name="Jiang X."/>
            <person name="Thorpe C."/>
            <person name="Mueller R.L."/>
            <person name="Sun C."/>
            <person name="Waterhouse R.M."/>
            <person name="Yan G."/>
            <person name="Tu Z.J."/>
            <person name="Fang X."/>
            <person name="James A.A."/>
        </authorList>
    </citation>
    <scope>NUCLEOTIDE SEQUENCE [LARGE SCALE GENOMIC DNA]</scope>
    <source>
        <strain evidence="5">Foshan</strain>
    </source>
</reference>
<dbReference type="InterPro" id="IPR000305">
    <property type="entry name" value="GIY-YIG_endonuc"/>
</dbReference>
<dbReference type="PROSITE" id="PS50164">
    <property type="entry name" value="GIY_YIG"/>
    <property type="match status" value="1"/>
</dbReference>
<evidence type="ECO:0000259" key="3">
    <source>
        <dbReference type="PROSITE" id="PS50878"/>
    </source>
</evidence>
<dbReference type="InterPro" id="IPR043502">
    <property type="entry name" value="DNA/RNA_pol_sf"/>
</dbReference>
<sequence length="825" mass="96047">MHLVREVAEKYGSHTADVLQRFQRTSIKLAKSSNHIKFLLNCRKCKVIPVCLNYKVHVNLENEESYRQMEKVLTKQKIRLISELIADGKRTVARTKKAKTDLRNTLERLLEREDFVRAKKMVEDKTVRVYATTKDKEIKKLECLKRKRVAELSYEAEWVENTTEAAIPDYLERTLMLGPNYNVPNRGNFPYIETVAEIDRAIKNKDNVEEIRAEVATAMSNFINYNNQPRHHQQEWIAKDVGRSRKFLKEHPNILLTKADKGNKTVILSSEEYEEKMEGMLQDAETYEKIRFDPTARIARKIKSILDGWKDRRYIDSRTPPRIYGLPKIHKQGRPLRPVVSTIGSTTYKLAQYLSDILGKIVGKTEAHVVNSFTFASEVSGTQISEDETMFSLDVTSLYTNVPVDYALECIDRRWEEIEDHTPIDKSSFVAAVKLVLESTFFAYRGTFYKQNFGVPMGSPLSPVVANLVMERLEQESMRKLENKQITMKVYRRYVDDCFCIAKHEHIETIVETFNEFHEKLQFTVEREENRKLKFLDMTLHKQNGKIVKVWTPKQANGRYLDFNSESPFQHKRNTAIALIDRAIKLTDAEERHNTINIVKQILRKNHYPTWFVAKMLKYRTDRHYNSLQEREEKKETKYVSTPYIPGLSEKLSKLLNKHGISLAYQTRDKIKNTVFSRLKDPIPKQKTKNVVYAVPCGTNDGKVYVGQTGRMLETRINEHRTNIRKKEAKTGLTQHHIDEGHNFNFNKTEILEKIENQASRTIAEAFHIKLLGEARTVNMQRECGGIDSAYNGLVCKLRSRTIRTHQQQTNDPENDQHEVAEHNT</sequence>
<feature type="domain" description="Reverse transcriptase" evidence="3">
    <location>
        <begin position="307"/>
        <end position="565"/>
    </location>
</feature>
<protein>
    <recommendedName>
        <fullName evidence="6">Reverse transcriptase domain-containing protein</fullName>
    </recommendedName>
</protein>
<dbReference type="EnsemblMetazoa" id="AALFPA23_003474.R3855">
    <property type="protein sequence ID" value="AALFPA23_003474.P3855"/>
    <property type="gene ID" value="AALFPA23_003474"/>
</dbReference>
<reference evidence="4" key="2">
    <citation type="submission" date="2025-05" db="UniProtKB">
        <authorList>
            <consortium name="EnsemblMetazoa"/>
        </authorList>
    </citation>
    <scope>IDENTIFICATION</scope>
    <source>
        <strain evidence="4">Foshan</strain>
    </source>
</reference>
<dbReference type="PANTHER" id="PTHR21301:SF10">
    <property type="entry name" value="REVERSE TRANSCRIPTASE DOMAIN-CONTAINING PROTEIN"/>
    <property type="match status" value="1"/>
</dbReference>
<dbReference type="PANTHER" id="PTHR21301">
    <property type="entry name" value="REVERSE TRANSCRIPTASE"/>
    <property type="match status" value="1"/>
</dbReference>
<evidence type="ECO:0000313" key="5">
    <source>
        <dbReference type="Proteomes" id="UP000069940"/>
    </source>
</evidence>
<dbReference type="Proteomes" id="UP000069940">
    <property type="component" value="Unassembled WGS sequence"/>
</dbReference>
<dbReference type="RefSeq" id="XP_062715235.1">
    <property type="nucleotide sequence ID" value="XM_062859251.1"/>
</dbReference>
<evidence type="ECO:0000256" key="1">
    <source>
        <dbReference type="SAM" id="MobiDB-lite"/>
    </source>
</evidence>
<dbReference type="InterPro" id="IPR000477">
    <property type="entry name" value="RT_dom"/>
</dbReference>